<name>A0A820I1H6_9BILA</name>
<proteinExistence type="predicted"/>
<evidence type="ECO:0000313" key="1">
    <source>
        <dbReference type="EMBL" id="CAF4305269.1"/>
    </source>
</evidence>
<gene>
    <name evidence="1" type="ORF">FNK824_LOCUS40793</name>
</gene>
<protein>
    <submittedName>
        <fullName evidence="1">Uncharacterized protein</fullName>
    </submittedName>
</protein>
<accession>A0A820I1H6</accession>
<reference evidence="1" key="1">
    <citation type="submission" date="2021-02" db="EMBL/GenBank/DDBJ databases">
        <authorList>
            <person name="Nowell W R."/>
        </authorList>
    </citation>
    <scope>NUCLEOTIDE SEQUENCE</scope>
</reference>
<dbReference type="EMBL" id="CAJOBE010034778">
    <property type="protein sequence ID" value="CAF4305269.1"/>
    <property type="molecule type" value="Genomic_DNA"/>
</dbReference>
<comment type="caution">
    <text evidence="1">The sequence shown here is derived from an EMBL/GenBank/DDBJ whole genome shotgun (WGS) entry which is preliminary data.</text>
</comment>
<dbReference type="Proteomes" id="UP000663874">
    <property type="component" value="Unassembled WGS sequence"/>
</dbReference>
<evidence type="ECO:0000313" key="2">
    <source>
        <dbReference type="Proteomes" id="UP000663874"/>
    </source>
</evidence>
<sequence length="122" mass="14713">PILPFDHQDTNVTLSYDSEHVNKLQQFLSKLNEQAKLNIIKNQQRYKRRYDINRSNPSYNIGDLVLVKTLNIRYKFDIRYERPFRITQTITPKTFIIQHVKKPTLYRQVTTDVLLPIFTRIY</sequence>
<feature type="non-terminal residue" evidence="1">
    <location>
        <position position="1"/>
    </location>
</feature>
<dbReference type="AlphaFoldDB" id="A0A820I1H6"/>
<organism evidence="1 2">
    <name type="scientific">Rotaria sordida</name>
    <dbReference type="NCBI Taxonomy" id="392033"/>
    <lineage>
        <taxon>Eukaryota</taxon>
        <taxon>Metazoa</taxon>
        <taxon>Spiralia</taxon>
        <taxon>Gnathifera</taxon>
        <taxon>Rotifera</taxon>
        <taxon>Eurotatoria</taxon>
        <taxon>Bdelloidea</taxon>
        <taxon>Philodinida</taxon>
        <taxon>Philodinidae</taxon>
        <taxon>Rotaria</taxon>
    </lineage>
</organism>